<dbReference type="Proteomes" id="UP001597118">
    <property type="component" value="Unassembled WGS sequence"/>
</dbReference>
<evidence type="ECO:0000256" key="5">
    <source>
        <dbReference type="PROSITE-ProRule" id="PRU00339"/>
    </source>
</evidence>
<keyword evidence="4" id="KW-0418">Kinase</keyword>
<dbReference type="SMART" id="SM00028">
    <property type="entry name" value="TPR"/>
    <property type="match status" value="6"/>
</dbReference>
<dbReference type="InterPro" id="IPR019734">
    <property type="entry name" value="TPR_rpt"/>
</dbReference>
<dbReference type="InterPro" id="IPR036097">
    <property type="entry name" value="HisK_dim/P_sf"/>
</dbReference>
<dbReference type="InterPro" id="IPR004358">
    <property type="entry name" value="Sig_transdc_His_kin-like_C"/>
</dbReference>
<keyword evidence="10" id="KW-1185">Reference proteome</keyword>
<dbReference type="PANTHER" id="PTHR43047">
    <property type="entry name" value="TWO-COMPONENT HISTIDINE PROTEIN KINASE"/>
    <property type="match status" value="1"/>
</dbReference>
<organism evidence="9 10">
    <name type="scientific">Pseudopedobacter beijingensis</name>
    <dbReference type="NCBI Taxonomy" id="1207056"/>
    <lineage>
        <taxon>Bacteria</taxon>
        <taxon>Pseudomonadati</taxon>
        <taxon>Bacteroidota</taxon>
        <taxon>Sphingobacteriia</taxon>
        <taxon>Sphingobacteriales</taxon>
        <taxon>Sphingobacteriaceae</taxon>
        <taxon>Pseudopedobacter</taxon>
    </lineage>
</organism>
<evidence type="ECO:0000259" key="8">
    <source>
        <dbReference type="PROSITE" id="PS50109"/>
    </source>
</evidence>
<dbReference type="SUPFAM" id="SSF47384">
    <property type="entry name" value="Homodimeric domain of signal transducing histidine kinase"/>
    <property type="match status" value="1"/>
</dbReference>
<feature type="repeat" description="TPR" evidence="5">
    <location>
        <begin position="240"/>
        <end position="273"/>
    </location>
</feature>
<keyword evidence="6" id="KW-0812">Transmembrane</keyword>
<sequence length="659" mass="74956">MVNNYSPLLALLIFVSGLAHGQDFKAIIKHPKDDSTVVAAYTGLMKSFDAKAIDSVRFYGKEALAYSQRKKYYKGECLVNLNMGNVMLFHSGFAEAERYCKEGIRIAEKYGFQEDLARGYNLITVVYGKKGDYVKATDFALKSLRVNEELDDKRGIIASYMKLSAISVDLKKYDKAITYANIADSINHKTLKRKELEIGIVNNKAIAYAELKQLDKALAMFNRIYEIAQNNPEIDDFQKPSALLNIGMVYKSKKDYHQAMSYFKKSLDESLKYNVPDIELKSIQNIATIYYDLGDHQNSLKNALLALEKSRSISSEVGEMSQLKLITDNYTQLGEYKKALSFTTEYYEKLNTYNESKNEKDIQELESLYQLEKTEEKLQIANEMNETRTRQRDLSIVFSVFVFGFMLVFALAYHRIRQLNKQNMETKNQLSESNQVKDKLFSIIGHDLRSTYSGTLGLLQMIKEKKLNEKDMELWINQAISQSYSAIETLDNLLMWGYAQIKGGGQLNPVAIRAYELVNKNIEFLSGNIREKNISVYNHVPDDLVLTADYNHFLFIIRNLISNAIKFTPVNGAITIGHTENGLNEFYVKDNGVGISEDRLIKLFAFSGNSTEGTNEEKGTGLGLLLCKEFVELNGGEIRVESELGEGTTFYFSMNKKNV</sequence>
<feature type="domain" description="Histidine kinase" evidence="8">
    <location>
        <begin position="443"/>
        <end position="658"/>
    </location>
</feature>
<dbReference type="PROSITE" id="PS50109">
    <property type="entry name" value="HIS_KIN"/>
    <property type="match status" value="1"/>
</dbReference>
<dbReference type="InterPro" id="IPR005467">
    <property type="entry name" value="His_kinase_dom"/>
</dbReference>
<keyword evidence="7" id="KW-0732">Signal</keyword>
<evidence type="ECO:0000256" key="6">
    <source>
        <dbReference type="SAM" id="Phobius"/>
    </source>
</evidence>
<dbReference type="EMBL" id="JBHUDG010000004">
    <property type="protein sequence ID" value="MFD1629360.1"/>
    <property type="molecule type" value="Genomic_DNA"/>
</dbReference>
<evidence type="ECO:0000256" key="2">
    <source>
        <dbReference type="ARBA" id="ARBA00012438"/>
    </source>
</evidence>
<dbReference type="SUPFAM" id="SSF48452">
    <property type="entry name" value="TPR-like"/>
    <property type="match status" value="2"/>
</dbReference>
<dbReference type="Gene3D" id="3.30.565.10">
    <property type="entry name" value="Histidine kinase-like ATPase, C-terminal domain"/>
    <property type="match status" value="1"/>
</dbReference>
<name>A0ABW4IB17_9SPHI</name>
<dbReference type="InterPro" id="IPR011990">
    <property type="entry name" value="TPR-like_helical_dom_sf"/>
</dbReference>
<keyword evidence="3" id="KW-0808">Transferase</keyword>
<evidence type="ECO:0000256" key="3">
    <source>
        <dbReference type="ARBA" id="ARBA00022679"/>
    </source>
</evidence>
<feature type="transmembrane region" description="Helical" evidence="6">
    <location>
        <begin position="394"/>
        <end position="414"/>
    </location>
</feature>
<dbReference type="Gene3D" id="1.10.287.130">
    <property type="match status" value="1"/>
</dbReference>
<dbReference type="Pfam" id="PF13424">
    <property type="entry name" value="TPR_12"/>
    <property type="match status" value="1"/>
</dbReference>
<comment type="catalytic activity">
    <reaction evidence="1">
        <text>ATP + protein L-histidine = ADP + protein N-phospho-L-histidine.</text>
        <dbReference type="EC" id="2.7.13.3"/>
    </reaction>
</comment>
<dbReference type="RefSeq" id="WP_379661740.1">
    <property type="nucleotide sequence ID" value="NZ_JBHUDG010000004.1"/>
</dbReference>
<feature type="signal peptide" evidence="7">
    <location>
        <begin position="1"/>
        <end position="21"/>
    </location>
</feature>
<reference evidence="10" key="1">
    <citation type="journal article" date="2019" name="Int. J. Syst. Evol. Microbiol.">
        <title>The Global Catalogue of Microorganisms (GCM) 10K type strain sequencing project: providing services to taxonomists for standard genome sequencing and annotation.</title>
        <authorList>
            <consortium name="The Broad Institute Genomics Platform"/>
            <consortium name="The Broad Institute Genome Sequencing Center for Infectious Disease"/>
            <person name="Wu L."/>
            <person name="Ma J."/>
        </authorList>
    </citation>
    <scope>NUCLEOTIDE SEQUENCE [LARGE SCALE GENOMIC DNA]</scope>
    <source>
        <strain evidence="10">CCUG 53762</strain>
    </source>
</reference>
<keyword evidence="5" id="KW-0802">TPR repeat</keyword>
<proteinExistence type="predicted"/>
<feature type="chain" id="PRO_5045576004" description="histidine kinase" evidence="7">
    <location>
        <begin position="22"/>
        <end position="659"/>
    </location>
</feature>
<evidence type="ECO:0000313" key="10">
    <source>
        <dbReference type="Proteomes" id="UP001597118"/>
    </source>
</evidence>
<dbReference type="SUPFAM" id="SSF55874">
    <property type="entry name" value="ATPase domain of HSP90 chaperone/DNA topoisomerase II/histidine kinase"/>
    <property type="match status" value="1"/>
</dbReference>
<keyword evidence="6" id="KW-1133">Transmembrane helix</keyword>
<dbReference type="InterPro" id="IPR003594">
    <property type="entry name" value="HATPase_dom"/>
</dbReference>
<protein>
    <recommendedName>
        <fullName evidence="2">histidine kinase</fullName>
        <ecNumber evidence="2">2.7.13.3</ecNumber>
    </recommendedName>
</protein>
<accession>A0ABW4IB17</accession>
<gene>
    <name evidence="9" type="ORF">ACFSAH_05680</name>
</gene>
<keyword evidence="6" id="KW-0472">Membrane</keyword>
<evidence type="ECO:0000256" key="1">
    <source>
        <dbReference type="ARBA" id="ARBA00000085"/>
    </source>
</evidence>
<dbReference type="PROSITE" id="PS50005">
    <property type="entry name" value="TPR"/>
    <property type="match status" value="1"/>
</dbReference>
<dbReference type="EC" id="2.7.13.3" evidence="2"/>
<dbReference type="InterPro" id="IPR036890">
    <property type="entry name" value="HATPase_C_sf"/>
</dbReference>
<dbReference type="SMART" id="SM00387">
    <property type="entry name" value="HATPase_c"/>
    <property type="match status" value="1"/>
</dbReference>
<dbReference type="PRINTS" id="PR00344">
    <property type="entry name" value="BCTRLSENSOR"/>
</dbReference>
<dbReference type="Gene3D" id="1.25.40.10">
    <property type="entry name" value="Tetratricopeptide repeat domain"/>
    <property type="match status" value="2"/>
</dbReference>
<evidence type="ECO:0000313" key="9">
    <source>
        <dbReference type="EMBL" id="MFD1629360.1"/>
    </source>
</evidence>
<evidence type="ECO:0000256" key="7">
    <source>
        <dbReference type="SAM" id="SignalP"/>
    </source>
</evidence>
<dbReference type="Pfam" id="PF02518">
    <property type="entry name" value="HATPase_c"/>
    <property type="match status" value="1"/>
</dbReference>
<evidence type="ECO:0000256" key="4">
    <source>
        <dbReference type="ARBA" id="ARBA00022777"/>
    </source>
</evidence>
<dbReference type="PANTHER" id="PTHR43047:SF72">
    <property type="entry name" value="OSMOSENSING HISTIDINE PROTEIN KINASE SLN1"/>
    <property type="match status" value="1"/>
</dbReference>
<comment type="caution">
    <text evidence="9">The sequence shown here is derived from an EMBL/GenBank/DDBJ whole genome shotgun (WGS) entry which is preliminary data.</text>
</comment>